<reference evidence="2" key="2">
    <citation type="submission" date="2023-05" db="EMBL/GenBank/DDBJ databases">
        <authorList>
            <consortium name="Lawrence Berkeley National Laboratory"/>
            <person name="Steindorff A."/>
            <person name="Hensen N."/>
            <person name="Bonometti L."/>
            <person name="Westerberg I."/>
            <person name="Brannstrom I.O."/>
            <person name="Guillou S."/>
            <person name="Cros-Aarteil S."/>
            <person name="Calhoun S."/>
            <person name="Haridas S."/>
            <person name="Kuo A."/>
            <person name="Mondo S."/>
            <person name="Pangilinan J."/>
            <person name="Riley R."/>
            <person name="Labutti K."/>
            <person name="Andreopoulos B."/>
            <person name="Lipzen A."/>
            <person name="Chen C."/>
            <person name="Yanf M."/>
            <person name="Daum C."/>
            <person name="Ng V."/>
            <person name="Clum A."/>
            <person name="Ohm R."/>
            <person name="Martin F."/>
            <person name="Silar P."/>
            <person name="Natvig D."/>
            <person name="Lalanne C."/>
            <person name="Gautier V."/>
            <person name="Ament-Velasquez S.L."/>
            <person name="Kruys A."/>
            <person name="Hutchinson M.I."/>
            <person name="Powell A.J."/>
            <person name="Barry K."/>
            <person name="Miller A.N."/>
            <person name="Grigoriev I.V."/>
            <person name="Debuchy R."/>
            <person name="Gladieux P."/>
            <person name="Thoren M.H."/>
            <person name="Johannesson H."/>
        </authorList>
    </citation>
    <scope>NUCLEOTIDE SEQUENCE</scope>
    <source>
        <strain evidence="2">CBS 141.50</strain>
    </source>
</reference>
<dbReference type="InterPro" id="IPR036514">
    <property type="entry name" value="SGNH_hydro_sf"/>
</dbReference>
<name>A0AAN6UWB1_9PEZI</name>
<reference evidence="2" key="1">
    <citation type="journal article" date="2023" name="Mol. Phylogenet. Evol.">
        <title>Genome-scale phylogeny and comparative genomics of the fungal order Sordariales.</title>
        <authorList>
            <person name="Hensen N."/>
            <person name="Bonometti L."/>
            <person name="Westerberg I."/>
            <person name="Brannstrom I.O."/>
            <person name="Guillou S."/>
            <person name="Cros-Aarteil S."/>
            <person name="Calhoun S."/>
            <person name="Haridas S."/>
            <person name="Kuo A."/>
            <person name="Mondo S."/>
            <person name="Pangilinan J."/>
            <person name="Riley R."/>
            <person name="LaButti K."/>
            <person name="Andreopoulos B."/>
            <person name="Lipzen A."/>
            <person name="Chen C."/>
            <person name="Yan M."/>
            <person name="Daum C."/>
            <person name="Ng V."/>
            <person name="Clum A."/>
            <person name="Steindorff A."/>
            <person name="Ohm R.A."/>
            <person name="Martin F."/>
            <person name="Silar P."/>
            <person name="Natvig D.O."/>
            <person name="Lalanne C."/>
            <person name="Gautier V."/>
            <person name="Ament-Velasquez S.L."/>
            <person name="Kruys A."/>
            <person name="Hutchinson M.I."/>
            <person name="Powell A.J."/>
            <person name="Barry K."/>
            <person name="Miller A.N."/>
            <person name="Grigoriev I.V."/>
            <person name="Debuchy R."/>
            <person name="Gladieux P."/>
            <person name="Hiltunen Thoren M."/>
            <person name="Johannesson H."/>
        </authorList>
    </citation>
    <scope>NUCLEOTIDE SEQUENCE</scope>
    <source>
        <strain evidence="2">CBS 141.50</strain>
    </source>
</reference>
<keyword evidence="2" id="KW-0378">Hydrolase</keyword>
<dbReference type="Gene3D" id="3.40.50.1110">
    <property type="entry name" value="SGNH hydrolase"/>
    <property type="match status" value="1"/>
</dbReference>
<protein>
    <submittedName>
        <fullName evidence="2">SGNH hydrolase-type esterase domain-containing protein</fullName>
    </submittedName>
</protein>
<dbReference type="EMBL" id="MU853639">
    <property type="protein sequence ID" value="KAK4140134.1"/>
    <property type="molecule type" value="Genomic_DNA"/>
</dbReference>
<feature type="domain" description="SGNH hydrolase-type esterase" evidence="1">
    <location>
        <begin position="32"/>
        <end position="223"/>
    </location>
</feature>
<evidence type="ECO:0000313" key="3">
    <source>
        <dbReference type="Proteomes" id="UP001302676"/>
    </source>
</evidence>
<evidence type="ECO:0000313" key="2">
    <source>
        <dbReference type="EMBL" id="KAK4140134.1"/>
    </source>
</evidence>
<proteinExistence type="predicted"/>
<keyword evidence="3" id="KW-1185">Reference proteome</keyword>
<sequence length="268" mass="28726">MLFSNIFWPVLPWLGFSPGPIANGAPLRILPLGDSITFGYNEPSGNSYRRDLQCLLSTTGNPVSLIGSIQNGNWDNNESDAFNLHTLDEILTAAVPELTLPRDRKPNIILLHAGTVNLVLGVNVTTAPERLANLVDFVTTHNPDALVVVARVIPNANDTVNALIDEYNAHIPNVVSAAAAAASSHGHGHGGKGKRKVVLAPLMRGVTVERLPDGTHPDEKGYSIMARHWYEAIVRAGREGLVDPAEGEFVDRGKSAVPASGRCEDLVD</sequence>
<dbReference type="PANTHER" id="PTHR30383:SF5">
    <property type="entry name" value="SGNH HYDROLASE-TYPE ESTERASE DOMAIN-CONTAINING PROTEIN"/>
    <property type="match status" value="1"/>
</dbReference>
<dbReference type="InterPro" id="IPR051532">
    <property type="entry name" value="Ester_Hydrolysis_Enzymes"/>
</dbReference>
<dbReference type="RefSeq" id="XP_062633505.1">
    <property type="nucleotide sequence ID" value="XM_062778394.1"/>
</dbReference>
<dbReference type="InterPro" id="IPR013830">
    <property type="entry name" value="SGNH_hydro"/>
</dbReference>
<dbReference type="GO" id="GO:0004622">
    <property type="term" value="F:phosphatidylcholine lysophospholipase activity"/>
    <property type="evidence" value="ECO:0007669"/>
    <property type="project" value="TreeGrafter"/>
</dbReference>
<dbReference type="Proteomes" id="UP001302676">
    <property type="component" value="Unassembled WGS sequence"/>
</dbReference>
<dbReference type="PANTHER" id="PTHR30383">
    <property type="entry name" value="THIOESTERASE 1/PROTEASE 1/LYSOPHOSPHOLIPASE L1"/>
    <property type="match status" value="1"/>
</dbReference>
<dbReference type="GeneID" id="87815007"/>
<dbReference type="Pfam" id="PF13472">
    <property type="entry name" value="Lipase_GDSL_2"/>
    <property type="match status" value="1"/>
</dbReference>
<dbReference type="AlphaFoldDB" id="A0AAN6UWB1"/>
<dbReference type="SUPFAM" id="SSF52266">
    <property type="entry name" value="SGNH hydrolase"/>
    <property type="match status" value="1"/>
</dbReference>
<comment type="caution">
    <text evidence="2">The sequence shown here is derived from an EMBL/GenBank/DDBJ whole genome shotgun (WGS) entry which is preliminary data.</text>
</comment>
<organism evidence="2 3">
    <name type="scientific">Dichotomopilus funicola</name>
    <dbReference type="NCBI Taxonomy" id="1934379"/>
    <lineage>
        <taxon>Eukaryota</taxon>
        <taxon>Fungi</taxon>
        <taxon>Dikarya</taxon>
        <taxon>Ascomycota</taxon>
        <taxon>Pezizomycotina</taxon>
        <taxon>Sordariomycetes</taxon>
        <taxon>Sordariomycetidae</taxon>
        <taxon>Sordariales</taxon>
        <taxon>Chaetomiaceae</taxon>
        <taxon>Dichotomopilus</taxon>
    </lineage>
</organism>
<evidence type="ECO:0000259" key="1">
    <source>
        <dbReference type="Pfam" id="PF13472"/>
    </source>
</evidence>
<dbReference type="CDD" id="cd01833">
    <property type="entry name" value="XynB_like"/>
    <property type="match status" value="1"/>
</dbReference>
<gene>
    <name evidence="2" type="ORF">C8A04DRAFT_15208</name>
</gene>
<accession>A0AAN6UWB1</accession>